<dbReference type="CDD" id="cd03768">
    <property type="entry name" value="SR_ResInv"/>
    <property type="match status" value="1"/>
</dbReference>
<dbReference type="GO" id="GO:0000150">
    <property type="term" value="F:DNA strand exchange activity"/>
    <property type="evidence" value="ECO:0007669"/>
    <property type="project" value="InterPro"/>
</dbReference>
<dbReference type="Gene3D" id="3.40.50.1390">
    <property type="entry name" value="Resolvase, N-terminal catalytic domain"/>
    <property type="match status" value="1"/>
</dbReference>
<dbReference type="InterPro" id="IPR006119">
    <property type="entry name" value="Resolv_N"/>
</dbReference>
<dbReference type="InterPro" id="IPR036162">
    <property type="entry name" value="Resolvase-like_N_sf"/>
</dbReference>
<dbReference type="PROSITE" id="PS00398">
    <property type="entry name" value="RECOMBINASES_2"/>
    <property type="match status" value="1"/>
</dbReference>
<dbReference type="InterPro" id="IPR050639">
    <property type="entry name" value="SSR_resolvase"/>
</dbReference>
<evidence type="ECO:0000313" key="7">
    <source>
        <dbReference type="EMBL" id="QGT51062.1"/>
    </source>
</evidence>
<protein>
    <submittedName>
        <fullName evidence="7">DNA recombinase</fullName>
    </submittedName>
</protein>
<evidence type="ECO:0000259" key="6">
    <source>
        <dbReference type="PROSITE" id="PS51736"/>
    </source>
</evidence>
<dbReference type="SUPFAM" id="SSF53041">
    <property type="entry name" value="Resolvase-like"/>
    <property type="match status" value="1"/>
</dbReference>
<dbReference type="PROSITE" id="PS00397">
    <property type="entry name" value="RECOMBINASES_1"/>
    <property type="match status" value="1"/>
</dbReference>
<dbReference type="PROSITE" id="PS51736">
    <property type="entry name" value="RECOMBINASES_3"/>
    <property type="match status" value="1"/>
</dbReference>
<name>A0A650ENQ4_9FIRM</name>
<keyword evidence="2" id="KW-0238">DNA-binding</keyword>
<dbReference type="GO" id="GO:0015074">
    <property type="term" value="P:DNA integration"/>
    <property type="evidence" value="ECO:0007669"/>
    <property type="project" value="UniProtKB-KW"/>
</dbReference>
<dbReference type="Pfam" id="PF00239">
    <property type="entry name" value="Resolvase"/>
    <property type="match status" value="1"/>
</dbReference>
<dbReference type="GO" id="GO:0003677">
    <property type="term" value="F:DNA binding"/>
    <property type="evidence" value="ECO:0007669"/>
    <property type="project" value="UniProtKB-KW"/>
</dbReference>
<dbReference type="PANTHER" id="PTHR30461:SF2">
    <property type="entry name" value="SERINE RECOMBINASE PINE-RELATED"/>
    <property type="match status" value="1"/>
</dbReference>
<proteinExistence type="predicted"/>
<organism evidence="7">
    <name type="scientific">uncultured Bacillota bacterium</name>
    <dbReference type="NCBI Taxonomy" id="344338"/>
    <lineage>
        <taxon>Bacteria</taxon>
        <taxon>Bacillati</taxon>
        <taxon>Bacillota</taxon>
        <taxon>environmental samples</taxon>
    </lineage>
</organism>
<dbReference type="EMBL" id="MN577573">
    <property type="protein sequence ID" value="QGT51062.1"/>
    <property type="molecule type" value="Genomic_DNA"/>
</dbReference>
<evidence type="ECO:0000256" key="4">
    <source>
        <dbReference type="PIRSR" id="PIRSR606118-50"/>
    </source>
</evidence>
<keyword evidence="3" id="KW-0233">DNA recombination</keyword>
<dbReference type="InterPro" id="IPR006118">
    <property type="entry name" value="Recombinase_CS"/>
</dbReference>
<sequence>MHRTLWTFLLGGIFIEHKTFYYARVSSREQNLDRQIEAFRKLGADEREIICDKESGKDLERSGYQALKHTMLRSGDTLVVKSLDRLSRNKADIKNELQYFKDNNIRLKVIDLPTTMMDLPEGQEWVFDMVNNILIEVLGTIAEQERETIRKRQREGIEAARANGKHLGRPSVVKPDNYDEVVEKWQAKEITARQAMKLLGISKSVFYRWVQQK</sequence>
<dbReference type="PANTHER" id="PTHR30461">
    <property type="entry name" value="DNA-INVERTASE FROM LAMBDOID PROPHAGE"/>
    <property type="match status" value="1"/>
</dbReference>
<evidence type="ECO:0000256" key="5">
    <source>
        <dbReference type="PROSITE-ProRule" id="PRU10137"/>
    </source>
</evidence>
<dbReference type="SMART" id="SM00857">
    <property type="entry name" value="Resolvase"/>
    <property type="match status" value="1"/>
</dbReference>
<feature type="domain" description="Resolvase/invertase-type recombinase catalytic" evidence="6">
    <location>
        <begin position="18"/>
        <end position="164"/>
    </location>
</feature>
<accession>A0A650ENQ4</accession>
<keyword evidence="1" id="KW-0229">DNA integration</keyword>
<dbReference type="AlphaFoldDB" id="A0A650ENQ4"/>
<reference evidence="7" key="1">
    <citation type="journal article" date="2020" name="J. ISSAAS">
        <title>Lactobacilli and other gastrointestinal microbiota of Peromyscus leucopus, reservoir host for agents of Lyme disease and other zoonoses in North America.</title>
        <authorList>
            <person name="Milovic A."/>
            <person name="Bassam K."/>
            <person name="Shao H."/>
            <person name="Chatzistamou I."/>
            <person name="Tufts D.M."/>
            <person name="Diuk-Wasser M."/>
            <person name="Barbour A.G."/>
        </authorList>
    </citation>
    <scope>NUCLEOTIDE SEQUENCE</scope>
    <source>
        <strain evidence="7">LL40</strain>
    </source>
</reference>
<evidence type="ECO:0000256" key="1">
    <source>
        <dbReference type="ARBA" id="ARBA00022908"/>
    </source>
</evidence>
<evidence type="ECO:0000256" key="2">
    <source>
        <dbReference type="ARBA" id="ARBA00023125"/>
    </source>
</evidence>
<gene>
    <name evidence="7" type="primary">res</name>
    <name evidence="7" type="ORF">Firmicute1046_1380</name>
</gene>
<feature type="active site" description="O-(5'-phospho-DNA)-serine intermediate" evidence="4 5">
    <location>
        <position position="26"/>
    </location>
</feature>
<evidence type="ECO:0000256" key="3">
    <source>
        <dbReference type="ARBA" id="ARBA00023172"/>
    </source>
</evidence>